<keyword evidence="3" id="KW-1185">Reference proteome</keyword>
<feature type="compositionally biased region" description="Basic residues" evidence="1">
    <location>
        <begin position="80"/>
        <end position="90"/>
    </location>
</feature>
<proteinExistence type="predicted"/>
<protein>
    <submittedName>
        <fullName evidence="2">Uncharacterized protein</fullName>
    </submittedName>
</protein>
<evidence type="ECO:0000313" key="3">
    <source>
        <dbReference type="Proteomes" id="UP000479190"/>
    </source>
</evidence>
<feature type="region of interest" description="Disordered" evidence="1">
    <location>
        <begin position="80"/>
        <end position="109"/>
    </location>
</feature>
<gene>
    <name evidence="2" type="ORF">TBRA_LOCUS14276</name>
</gene>
<dbReference type="AlphaFoldDB" id="A0A6H5IY49"/>
<name>A0A6H5IY49_9HYME</name>
<dbReference type="Proteomes" id="UP000479190">
    <property type="component" value="Unassembled WGS sequence"/>
</dbReference>
<evidence type="ECO:0000313" key="2">
    <source>
        <dbReference type="EMBL" id="CAB0042668.1"/>
    </source>
</evidence>
<dbReference type="OrthoDB" id="5854584at2759"/>
<reference evidence="2 3" key="1">
    <citation type="submission" date="2020-02" db="EMBL/GenBank/DDBJ databases">
        <authorList>
            <person name="Ferguson B K."/>
        </authorList>
    </citation>
    <scope>NUCLEOTIDE SEQUENCE [LARGE SCALE GENOMIC DNA]</scope>
</reference>
<dbReference type="EMBL" id="CADCXV010001215">
    <property type="protein sequence ID" value="CAB0042668.1"/>
    <property type="molecule type" value="Genomic_DNA"/>
</dbReference>
<organism evidence="2 3">
    <name type="scientific">Trichogramma brassicae</name>
    <dbReference type="NCBI Taxonomy" id="86971"/>
    <lineage>
        <taxon>Eukaryota</taxon>
        <taxon>Metazoa</taxon>
        <taxon>Ecdysozoa</taxon>
        <taxon>Arthropoda</taxon>
        <taxon>Hexapoda</taxon>
        <taxon>Insecta</taxon>
        <taxon>Pterygota</taxon>
        <taxon>Neoptera</taxon>
        <taxon>Endopterygota</taxon>
        <taxon>Hymenoptera</taxon>
        <taxon>Apocrita</taxon>
        <taxon>Proctotrupomorpha</taxon>
        <taxon>Chalcidoidea</taxon>
        <taxon>Trichogrammatidae</taxon>
        <taxon>Trichogramma</taxon>
    </lineage>
</organism>
<accession>A0A6H5IY49</accession>
<sequence>MSSRSNNDIRLAVLSGGFATAGGVLGKYGMDVTVVDSLVGRIIMILFVKIPFPRGGAAAQQLRLLVNVKSACKHYNKLSPRRASAGRRHARVEPAGQVPAAGGDDHEQHPGLHHVRQVAGCLGLVPALHDHKLERQLLLLAPRAAAAVAIGHVRPSRDNDDDDVFACCCTRHRLGDTGYAAVRRDDLAVLVVWHISGASWLAAHLQRAANDDYERSQLQQPRRRRRRLDSCQCAAPQQARLGGGLLLAAMRRDTTTCIYTL</sequence>
<evidence type="ECO:0000256" key="1">
    <source>
        <dbReference type="SAM" id="MobiDB-lite"/>
    </source>
</evidence>